<accession>A0A7H2BIQ0</accession>
<dbReference type="Proteomes" id="UP000516421">
    <property type="component" value="Chromosome"/>
</dbReference>
<organism evidence="1 2">
    <name type="scientific">Rothia amarae</name>
    <dbReference type="NCBI Taxonomy" id="169480"/>
    <lineage>
        <taxon>Bacteria</taxon>
        <taxon>Bacillati</taxon>
        <taxon>Actinomycetota</taxon>
        <taxon>Actinomycetes</taxon>
        <taxon>Micrococcales</taxon>
        <taxon>Micrococcaceae</taxon>
        <taxon>Rothia</taxon>
    </lineage>
</organism>
<dbReference type="RefSeq" id="WP_145175691.1">
    <property type="nucleotide sequence ID" value="NZ_CP061538.1"/>
</dbReference>
<dbReference type="KEGG" id="rama:IDM48_09225"/>
<dbReference type="AlphaFoldDB" id="A0A7H2BIQ0"/>
<proteinExistence type="predicted"/>
<gene>
    <name evidence="1" type="ORF">IDM48_09225</name>
</gene>
<keyword evidence="2" id="KW-1185">Reference proteome</keyword>
<reference evidence="1 2" key="1">
    <citation type="submission" date="2020-09" db="EMBL/GenBank/DDBJ databases">
        <title>Investigation of environmental microbe.</title>
        <authorList>
            <person name="Ou Y."/>
            <person name="Kang Q."/>
        </authorList>
    </citation>
    <scope>NUCLEOTIDE SEQUENCE [LARGE SCALE GENOMIC DNA]</scope>
    <source>
        <strain evidence="1 2">KJZ-9</strain>
    </source>
</reference>
<sequence>MSFLSNVALRSTTGAFILNSGLGKLNADEETYKWLQDMGSKAVPSLSTLSPTTFGKGLAYSEIALGSALLCPVVTAKIAGLGLTAFSAGLLTMYLNDDSLTLDDGVRPSQEGVSYAKDIAFLGSGLALALSRKKK</sequence>
<dbReference type="EMBL" id="CP061538">
    <property type="protein sequence ID" value="QNV39546.1"/>
    <property type="molecule type" value="Genomic_DNA"/>
</dbReference>
<evidence type="ECO:0008006" key="3">
    <source>
        <dbReference type="Google" id="ProtNLM"/>
    </source>
</evidence>
<evidence type="ECO:0000313" key="1">
    <source>
        <dbReference type="EMBL" id="QNV39546.1"/>
    </source>
</evidence>
<evidence type="ECO:0000313" key="2">
    <source>
        <dbReference type="Proteomes" id="UP000516421"/>
    </source>
</evidence>
<protein>
    <recommendedName>
        <fullName evidence="3">DoxX family membrane protein</fullName>
    </recommendedName>
</protein>
<name>A0A7H2BIQ0_9MICC</name>